<dbReference type="Pfam" id="PF00270">
    <property type="entry name" value="DEAD"/>
    <property type="match status" value="1"/>
</dbReference>
<proteinExistence type="predicted"/>
<dbReference type="GO" id="GO:0003724">
    <property type="term" value="F:RNA helicase activity"/>
    <property type="evidence" value="ECO:0007669"/>
    <property type="project" value="UniProtKB-EC"/>
</dbReference>
<dbReference type="CDD" id="cd18787">
    <property type="entry name" value="SF2_C_DEAD"/>
    <property type="match status" value="1"/>
</dbReference>
<keyword evidence="3" id="KW-0378">Hydrolase</keyword>
<evidence type="ECO:0000256" key="7">
    <source>
        <dbReference type="SAM" id="MobiDB-lite"/>
    </source>
</evidence>
<dbReference type="Pfam" id="PF00271">
    <property type="entry name" value="Helicase_C"/>
    <property type="match status" value="1"/>
</dbReference>
<dbReference type="GO" id="GO:0003676">
    <property type="term" value="F:nucleic acid binding"/>
    <property type="evidence" value="ECO:0007669"/>
    <property type="project" value="InterPro"/>
</dbReference>
<evidence type="ECO:0000256" key="6">
    <source>
        <dbReference type="ARBA" id="ARBA00047984"/>
    </source>
</evidence>
<feature type="compositionally biased region" description="Basic and acidic residues" evidence="7">
    <location>
        <begin position="60"/>
        <end position="88"/>
    </location>
</feature>
<dbReference type="PROSITE" id="PS51192">
    <property type="entry name" value="HELICASE_ATP_BIND_1"/>
    <property type="match status" value="1"/>
</dbReference>
<keyword evidence="11" id="KW-1185">Reference proteome</keyword>
<dbReference type="SMART" id="SM00490">
    <property type="entry name" value="HELICc"/>
    <property type="match status" value="1"/>
</dbReference>
<dbReference type="PANTHER" id="PTHR47960">
    <property type="entry name" value="DEAD-BOX ATP-DEPENDENT RNA HELICASE 50"/>
    <property type="match status" value="1"/>
</dbReference>
<sequence>MSLLASSSRSLKAQHLPAELLASLFHTCPPQYGSASPSRRKLVKSLEPKSKGGSAGRLEVAPRRSRFERDSVPHTEAKDQFEARKEWMHTPGPKFTQRRRTQDDRRPPPRRFERREDTTRSALPPSIPDHKPLDTTITPVKSQKQVQELIGEEFELSHKGVSTKQLPTEFTSPPLMDGLLSSLLHVLGPNAQPTPIQALSLKHLLSTPTGSQEWKQFLLASETGSGKSIAYLLPLLQALKQGEMDGTASRSSKGHIASPRALVLAPTHELTRQLSIFAKSLIHNIKLRITCASRANVPTHSKRHVTASKMASELEVGGSQEGGEFLVSPQGNSARPVDLLVGTPSKVLEMVKGRGWDHERRDIHIEDTWGTDEHGRKIRPKKFTVGPPEIGLENVEWVIVDEADVLFDPDFQESTRMLLADIATARGQTITFNPEMVLPSPNSTAPAPTIEVPNYPFNLIFTTATIPSSLASYLDNYHPSLTRLASPNLHKLPSSLRTEYESWTGGRREKDVENRIRKVWWEDAIAAGHQATSESVTSDTGFEKSKILIFCNKSARVEDLGKYLTERGIPNVALTSTSETRQIGNNSHLDAFLRERAGGLESSDLSKEDRAKQPHVLITTSLLSRGLDFAPSIKHVFIMDAPRNMIDFLHRAGRSGRAGEKGKVVIFGKGKGRGAAKDRDVRSRVKALVA</sequence>
<evidence type="ECO:0000256" key="4">
    <source>
        <dbReference type="ARBA" id="ARBA00022806"/>
    </source>
</evidence>
<keyword evidence="4" id="KW-0347">Helicase</keyword>
<evidence type="ECO:0000256" key="5">
    <source>
        <dbReference type="ARBA" id="ARBA00022840"/>
    </source>
</evidence>
<dbReference type="InterPro" id="IPR011545">
    <property type="entry name" value="DEAD/DEAH_box_helicase_dom"/>
</dbReference>
<dbReference type="SMART" id="SM00487">
    <property type="entry name" value="DEXDc"/>
    <property type="match status" value="1"/>
</dbReference>
<keyword evidence="2" id="KW-0547">Nucleotide-binding</keyword>
<evidence type="ECO:0000256" key="3">
    <source>
        <dbReference type="ARBA" id="ARBA00022801"/>
    </source>
</evidence>
<dbReference type="InterPro" id="IPR027417">
    <property type="entry name" value="P-loop_NTPase"/>
</dbReference>
<dbReference type="GO" id="GO:0016787">
    <property type="term" value="F:hydrolase activity"/>
    <property type="evidence" value="ECO:0007669"/>
    <property type="project" value="UniProtKB-KW"/>
</dbReference>
<evidence type="ECO:0000259" key="8">
    <source>
        <dbReference type="PROSITE" id="PS51192"/>
    </source>
</evidence>
<keyword evidence="5" id="KW-0067">ATP-binding</keyword>
<dbReference type="AlphaFoldDB" id="A0AAW0G4P4"/>
<feature type="domain" description="Helicase ATP-binding" evidence="8">
    <location>
        <begin position="208"/>
        <end position="484"/>
    </location>
</feature>
<evidence type="ECO:0000313" key="11">
    <source>
        <dbReference type="Proteomes" id="UP001385951"/>
    </source>
</evidence>
<protein>
    <recommendedName>
        <fullName evidence="1">RNA helicase</fullName>
        <ecNumber evidence="1">3.6.4.13</ecNumber>
    </recommendedName>
</protein>
<organism evidence="10 11">
    <name type="scientific">Cerrena zonata</name>
    <dbReference type="NCBI Taxonomy" id="2478898"/>
    <lineage>
        <taxon>Eukaryota</taxon>
        <taxon>Fungi</taxon>
        <taxon>Dikarya</taxon>
        <taxon>Basidiomycota</taxon>
        <taxon>Agaricomycotina</taxon>
        <taxon>Agaricomycetes</taxon>
        <taxon>Polyporales</taxon>
        <taxon>Cerrenaceae</taxon>
        <taxon>Cerrena</taxon>
    </lineage>
</organism>
<reference evidence="10 11" key="1">
    <citation type="submission" date="2022-09" db="EMBL/GenBank/DDBJ databases">
        <authorList>
            <person name="Palmer J.M."/>
        </authorList>
    </citation>
    <scope>NUCLEOTIDE SEQUENCE [LARGE SCALE GENOMIC DNA]</scope>
    <source>
        <strain evidence="10 11">DSM 7382</strain>
    </source>
</reference>
<evidence type="ECO:0000256" key="2">
    <source>
        <dbReference type="ARBA" id="ARBA00022741"/>
    </source>
</evidence>
<dbReference type="GO" id="GO:0005524">
    <property type="term" value="F:ATP binding"/>
    <property type="evidence" value="ECO:0007669"/>
    <property type="project" value="UniProtKB-KW"/>
</dbReference>
<dbReference type="Gene3D" id="3.40.50.300">
    <property type="entry name" value="P-loop containing nucleotide triphosphate hydrolases"/>
    <property type="match status" value="2"/>
</dbReference>
<dbReference type="InterPro" id="IPR014001">
    <property type="entry name" value="Helicase_ATP-bd"/>
</dbReference>
<dbReference type="Proteomes" id="UP001385951">
    <property type="component" value="Unassembled WGS sequence"/>
</dbReference>
<evidence type="ECO:0000259" key="9">
    <source>
        <dbReference type="PROSITE" id="PS51194"/>
    </source>
</evidence>
<name>A0AAW0G4P4_9APHY</name>
<comment type="caution">
    <text evidence="10">The sequence shown here is derived from an EMBL/GenBank/DDBJ whole genome shotgun (WGS) entry which is preliminary data.</text>
</comment>
<dbReference type="EC" id="3.6.4.13" evidence="1"/>
<dbReference type="InterPro" id="IPR001650">
    <property type="entry name" value="Helicase_C-like"/>
</dbReference>
<dbReference type="PROSITE" id="PS51194">
    <property type="entry name" value="HELICASE_CTER"/>
    <property type="match status" value="1"/>
</dbReference>
<feature type="region of interest" description="Disordered" evidence="7">
    <location>
        <begin position="31"/>
        <end position="137"/>
    </location>
</feature>
<comment type="catalytic activity">
    <reaction evidence="6">
        <text>ATP + H2O = ADP + phosphate + H(+)</text>
        <dbReference type="Rhea" id="RHEA:13065"/>
        <dbReference type="ChEBI" id="CHEBI:15377"/>
        <dbReference type="ChEBI" id="CHEBI:15378"/>
        <dbReference type="ChEBI" id="CHEBI:30616"/>
        <dbReference type="ChEBI" id="CHEBI:43474"/>
        <dbReference type="ChEBI" id="CHEBI:456216"/>
        <dbReference type="EC" id="3.6.4.13"/>
    </reaction>
</comment>
<evidence type="ECO:0000313" key="10">
    <source>
        <dbReference type="EMBL" id="KAK7688296.1"/>
    </source>
</evidence>
<gene>
    <name evidence="10" type="ORF">QCA50_008667</name>
</gene>
<dbReference type="EMBL" id="JASBNA010000011">
    <property type="protein sequence ID" value="KAK7688296.1"/>
    <property type="molecule type" value="Genomic_DNA"/>
</dbReference>
<evidence type="ECO:0000256" key="1">
    <source>
        <dbReference type="ARBA" id="ARBA00012552"/>
    </source>
</evidence>
<accession>A0AAW0G4P4</accession>
<feature type="compositionally biased region" description="Basic and acidic residues" evidence="7">
    <location>
        <begin position="100"/>
        <end position="119"/>
    </location>
</feature>
<feature type="domain" description="Helicase C-terminal" evidence="9">
    <location>
        <begin position="535"/>
        <end position="690"/>
    </location>
</feature>
<dbReference type="SUPFAM" id="SSF52540">
    <property type="entry name" value="P-loop containing nucleoside triphosphate hydrolases"/>
    <property type="match status" value="1"/>
</dbReference>